<dbReference type="InterPro" id="IPR006683">
    <property type="entry name" value="Thioestr_dom"/>
</dbReference>
<dbReference type="SUPFAM" id="SSF54637">
    <property type="entry name" value="Thioesterase/thiol ester dehydrase-isomerase"/>
    <property type="match status" value="1"/>
</dbReference>
<dbReference type="RefSeq" id="WP_229750341.1">
    <property type="nucleotide sequence ID" value="NZ_BMHP01000002.1"/>
</dbReference>
<dbReference type="Gene3D" id="3.10.129.10">
    <property type="entry name" value="Hotdog Thioesterase"/>
    <property type="match status" value="1"/>
</dbReference>
<reference evidence="4" key="2">
    <citation type="submission" date="2020-09" db="EMBL/GenBank/DDBJ databases">
        <authorList>
            <person name="Sun Q."/>
            <person name="Zhou Y."/>
        </authorList>
    </citation>
    <scope>NUCLEOTIDE SEQUENCE</scope>
    <source>
        <strain evidence="4">CGMCC 1.15178</strain>
    </source>
</reference>
<dbReference type="GO" id="GO:0047617">
    <property type="term" value="F:fatty acyl-CoA hydrolase activity"/>
    <property type="evidence" value="ECO:0007669"/>
    <property type="project" value="TreeGrafter"/>
</dbReference>
<feature type="domain" description="Thioesterase" evidence="3">
    <location>
        <begin position="14"/>
        <end position="97"/>
    </location>
</feature>
<dbReference type="NCBIfam" id="TIGR00051">
    <property type="entry name" value="YbgC/FadM family acyl-CoA thioesterase"/>
    <property type="match status" value="1"/>
</dbReference>
<dbReference type="InterPro" id="IPR029069">
    <property type="entry name" value="HotDog_dom_sf"/>
</dbReference>
<name>A0A916Z371_9BACL</name>
<proteinExistence type="inferred from homology"/>
<dbReference type="CDD" id="cd00586">
    <property type="entry name" value="4HBT"/>
    <property type="match status" value="1"/>
</dbReference>
<keyword evidence="2" id="KW-0378">Hydrolase</keyword>
<keyword evidence="5" id="KW-1185">Reference proteome</keyword>
<comment type="caution">
    <text evidence="4">The sequence shown here is derived from an EMBL/GenBank/DDBJ whole genome shotgun (WGS) entry which is preliminary data.</text>
</comment>
<dbReference type="Pfam" id="PF03061">
    <property type="entry name" value="4HBT"/>
    <property type="match status" value="1"/>
</dbReference>
<dbReference type="EMBL" id="BMHP01000002">
    <property type="protein sequence ID" value="GGD74093.1"/>
    <property type="molecule type" value="Genomic_DNA"/>
</dbReference>
<accession>A0A916Z371</accession>
<dbReference type="PIRSF" id="PIRSF003230">
    <property type="entry name" value="YbgC"/>
    <property type="match status" value="1"/>
</dbReference>
<sequence>MHPLRVRYQESDRMGVVFHANYVNWMEIGRTELIRFFGIPYRTIEEQGMLLPVVDLECRYIAPAKYDDLVVICTAIEEYSPVRLSFRSEIRRISDKETYPPTWQGSELPGELLVRGSTRHVWVNAQMRPSRLDKALPELYKLLEQAADGKA</sequence>
<dbReference type="PANTHER" id="PTHR31793:SF27">
    <property type="entry name" value="NOVEL THIOESTERASE SUPERFAMILY DOMAIN AND SAPOSIN A-TYPE DOMAIN CONTAINING PROTEIN (0610012H03RIK)"/>
    <property type="match status" value="1"/>
</dbReference>
<evidence type="ECO:0000313" key="4">
    <source>
        <dbReference type="EMBL" id="GGD74093.1"/>
    </source>
</evidence>
<protein>
    <submittedName>
        <fullName evidence="4">4-hydroxybenzoyl-CoA thioesterase</fullName>
    </submittedName>
</protein>
<dbReference type="AlphaFoldDB" id="A0A916Z371"/>
<reference evidence="4" key="1">
    <citation type="journal article" date="2014" name="Int. J. Syst. Evol. Microbiol.">
        <title>Complete genome sequence of Corynebacterium casei LMG S-19264T (=DSM 44701T), isolated from a smear-ripened cheese.</title>
        <authorList>
            <consortium name="US DOE Joint Genome Institute (JGI-PGF)"/>
            <person name="Walter F."/>
            <person name="Albersmeier A."/>
            <person name="Kalinowski J."/>
            <person name="Ruckert C."/>
        </authorList>
    </citation>
    <scope>NUCLEOTIDE SEQUENCE</scope>
    <source>
        <strain evidence="4">CGMCC 1.15178</strain>
    </source>
</reference>
<comment type="similarity">
    <text evidence="1">Belongs to the 4-hydroxybenzoyl-CoA thioesterase family.</text>
</comment>
<dbReference type="Proteomes" id="UP000612456">
    <property type="component" value="Unassembled WGS sequence"/>
</dbReference>
<evidence type="ECO:0000259" key="3">
    <source>
        <dbReference type="Pfam" id="PF03061"/>
    </source>
</evidence>
<evidence type="ECO:0000256" key="1">
    <source>
        <dbReference type="ARBA" id="ARBA00005953"/>
    </source>
</evidence>
<dbReference type="InterPro" id="IPR050563">
    <property type="entry name" value="4-hydroxybenzoyl-CoA_TE"/>
</dbReference>
<organism evidence="4 5">
    <name type="scientific">Paenibacillus nasutitermitis</name>
    <dbReference type="NCBI Taxonomy" id="1652958"/>
    <lineage>
        <taxon>Bacteria</taxon>
        <taxon>Bacillati</taxon>
        <taxon>Bacillota</taxon>
        <taxon>Bacilli</taxon>
        <taxon>Bacillales</taxon>
        <taxon>Paenibacillaceae</taxon>
        <taxon>Paenibacillus</taxon>
    </lineage>
</organism>
<dbReference type="PANTHER" id="PTHR31793">
    <property type="entry name" value="4-HYDROXYBENZOYL-COA THIOESTERASE FAMILY MEMBER"/>
    <property type="match status" value="1"/>
</dbReference>
<dbReference type="InterPro" id="IPR006684">
    <property type="entry name" value="YbgC/YbaW"/>
</dbReference>
<evidence type="ECO:0000256" key="2">
    <source>
        <dbReference type="ARBA" id="ARBA00022801"/>
    </source>
</evidence>
<gene>
    <name evidence="4" type="ORF">GCM10010911_35010</name>
</gene>
<evidence type="ECO:0000313" key="5">
    <source>
        <dbReference type="Proteomes" id="UP000612456"/>
    </source>
</evidence>